<keyword evidence="16" id="KW-0347">Helicase</keyword>
<evidence type="ECO:0000256" key="16">
    <source>
        <dbReference type="ARBA" id="ARBA00022806"/>
    </source>
</evidence>
<evidence type="ECO:0000256" key="5">
    <source>
        <dbReference type="ARBA" id="ARBA00010360"/>
    </source>
</evidence>
<keyword evidence="14" id="KW-0547">Nucleotide-binding</keyword>
<keyword evidence="30" id="KW-0206">Cytoskeleton</keyword>
<keyword evidence="28" id="KW-0508">mRNA splicing</keyword>
<keyword evidence="17" id="KW-0338">Growth arrest</keyword>
<dbReference type="GO" id="GO:0005654">
    <property type="term" value="C:nucleoplasm"/>
    <property type="evidence" value="ECO:0007669"/>
    <property type="project" value="UniProtKB-SubCell"/>
</dbReference>
<evidence type="ECO:0000256" key="36">
    <source>
        <dbReference type="PROSITE-ProRule" id="PRU00266"/>
    </source>
</evidence>
<dbReference type="InterPro" id="IPR044445">
    <property type="entry name" value="DHX9_DSRM_1"/>
</dbReference>
<dbReference type="Pfam" id="PF08240">
    <property type="entry name" value="ADH_N"/>
    <property type="match status" value="1"/>
</dbReference>
<dbReference type="InterPro" id="IPR057671">
    <property type="entry name" value="BRINP_C"/>
</dbReference>
<dbReference type="InterPro" id="IPR007502">
    <property type="entry name" value="Helicase-assoc_dom"/>
</dbReference>
<keyword evidence="19" id="KW-0067">ATP-binding</keyword>
<dbReference type="GO" id="GO:0046872">
    <property type="term" value="F:metal ion binding"/>
    <property type="evidence" value="ECO:0007669"/>
    <property type="project" value="UniProtKB-KW"/>
</dbReference>
<keyword evidence="8" id="KW-0806">Transcription termination</keyword>
<dbReference type="GO" id="GO:0005730">
    <property type="term" value="C:nucleolus"/>
    <property type="evidence" value="ECO:0007669"/>
    <property type="project" value="UniProtKB-SubCell"/>
</dbReference>
<dbReference type="Gene3D" id="3.90.180.10">
    <property type="entry name" value="Medium-chain alcohol dehydrogenases, catalytic domain"/>
    <property type="match status" value="1"/>
</dbReference>
<dbReference type="FunFam" id="3.30.160.20:FF:000026">
    <property type="entry name" value="ATP-dependent RNA helicase A"/>
    <property type="match status" value="1"/>
</dbReference>
<name>A0AAD7RUE4_9TELE</name>
<keyword evidence="22" id="KW-0805">Transcription regulation</keyword>
<dbReference type="Pfam" id="PF00107">
    <property type="entry name" value="ADH_zinc_N"/>
    <property type="match status" value="1"/>
</dbReference>
<evidence type="ECO:0000256" key="15">
    <source>
        <dbReference type="ARBA" id="ARBA00022801"/>
    </source>
</evidence>
<dbReference type="Gene3D" id="1.20.120.1080">
    <property type="match status" value="1"/>
</dbReference>
<dbReference type="GO" id="GO:0005737">
    <property type="term" value="C:cytoplasm"/>
    <property type="evidence" value="ECO:0007669"/>
    <property type="project" value="TreeGrafter"/>
</dbReference>
<comment type="subcellular location">
    <subcellularLocation>
        <location evidence="1">Cytoplasm</location>
        <location evidence="1">Cytoskeleton</location>
        <location evidence="1">Microtubule organizing center</location>
        <location evidence="1">Centrosome</location>
    </subcellularLocation>
    <subcellularLocation>
        <location evidence="2">Nucleus</location>
        <location evidence="2">Nucleolus</location>
    </subcellularLocation>
    <subcellularLocation>
        <location evidence="3">Nucleus</location>
        <location evidence="3">Nucleoplasm</location>
    </subcellularLocation>
</comment>
<keyword evidence="31" id="KW-0539">Nucleus</keyword>
<keyword evidence="23" id="KW-0238">DNA-binding</keyword>
<evidence type="ECO:0000256" key="30">
    <source>
        <dbReference type="ARBA" id="ARBA00023212"/>
    </source>
</evidence>
<organism evidence="42 43">
    <name type="scientific">Aldrovandia affinis</name>
    <dbReference type="NCBI Taxonomy" id="143900"/>
    <lineage>
        <taxon>Eukaryota</taxon>
        <taxon>Metazoa</taxon>
        <taxon>Chordata</taxon>
        <taxon>Craniata</taxon>
        <taxon>Vertebrata</taxon>
        <taxon>Euteleostomi</taxon>
        <taxon>Actinopterygii</taxon>
        <taxon>Neopterygii</taxon>
        <taxon>Teleostei</taxon>
        <taxon>Notacanthiformes</taxon>
        <taxon>Halosauridae</taxon>
        <taxon>Aldrovandia</taxon>
    </lineage>
</organism>
<keyword evidence="7" id="KW-0813">Transport</keyword>
<dbReference type="GO" id="GO:0003724">
    <property type="term" value="F:RNA helicase activity"/>
    <property type="evidence" value="ECO:0007669"/>
    <property type="project" value="UniProtKB-EC"/>
</dbReference>
<keyword evidence="25" id="KW-0010">Activator</keyword>
<dbReference type="Pfam" id="PF00271">
    <property type="entry name" value="Helicase_C"/>
    <property type="match status" value="1"/>
</dbReference>
<feature type="region of interest" description="Disordered" evidence="37">
    <location>
        <begin position="1959"/>
        <end position="1980"/>
    </location>
</feature>
<dbReference type="SUPFAM" id="SSF52540">
    <property type="entry name" value="P-loop containing nucleoside triphosphate hydrolases"/>
    <property type="match status" value="1"/>
</dbReference>
<dbReference type="PANTHER" id="PTHR15564:SF2">
    <property type="entry name" value="BMP_RETINOIC ACID-INDUCIBLE NEURAL-SPECIFIC PROTEIN 3"/>
    <property type="match status" value="1"/>
</dbReference>
<feature type="compositionally biased region" description="Acidic residues" evidence="37">
    <location>
        <begin position="1962"/>
        <end position="1980"/>
    </location>
</feature>
<dbReference type="GO" id="GO:0071300">
    <property type="term" value="P:cellular response to retinoic acid"/>
    <property type="evidence" value="ECO:0007669"/>
    <property type="project" value="TreeGrafter"/>
</dbReference>
<dbReference type="GO" id="GO:0006417">
    <property type="term" value="P:regulation of translation"/>
    <property type="evidence" value="ECO:0007669"/>
    <property type="project" value="UniProtKB-KW"/>
</dbReference>
<evidence type="ECO:0000256" key="4">
    <source>
        <dbReference type="ARBA" id="ARBA00008792"/>
    </source>
</evidence>
<dbReference type="GO" id="GO:0006353">
    <property type="term" value="P:DNA-templated transcription termination"/>
    <property type="evidence" value="ECO:0007669"/>
    <property type="project" value="UniProtKB-KW"/>
</dbReference>
<dbReference type="InterPro" id="IPR011032">
    <property type="entry name" value="GroES-like_sf"/>
</dbReference>
<dbReference type="GO" id="GO:0043025">
    <property type="term" value="C:neuronal cell body"/>
    <property type="evidence" value="ECO:0007669"/>
    <property type="project" value="TreeGrafter"/>
</dbReference>
<evidence type="ECO:0000256" key="1">
    <source>
        <dbReference type="ARBA" id="ARBA00004300"/>
    </source>
</evidence>
<dbReference type="FunFam" id="3.30.160.20:FF:000028">
    <property type="entry name" value="ATP-dependent RNA helicase A"/>
    <property type="match status" value="1"/>
</dbReference>
<feature type="domain" description="DRBM" evidence="39">
    <location>
        <begin position="946"/>
        <end position="1024"/>
    </location>
</feature>
<dbReference type="InterPro" id="IPR013154">
    <property type="entry name" value="ADH-like_N"/>
</dbReference>
<evidence type="ECO:0000256" key="38">
    <source>
        <dbReference type="SAM" id="SignalP"/>
    </source>
</evidence>
<dbReference type="Gene3D" id="3.30.160.20">
    <property type="match status" value="2"/>
</dbReference>
<dbReference type="PANTHER" id="PTHR15564">
    <property type="entry name" value="MACPF DOMAIN-CONTAINING PROTEIN"/>
    <property type="match status" value="1"/>
</dbReference>
<dbReference type="Pfam" id="PF01823">
    <property type="entry name" value="MACPF"/>
    <property type="match status" value="1"/>
</dbReference>
<keyword evidence="43" id="KW-1185">Reference proteome</keyword>
<dbReference type="GO" id="GO:0016491">
    <property type="term" value="F:oxidoreductase activity"/>
    <property type="evidence" value="ECO:0007669"/>
    <property type="project" value="InterPro"/>
</dbReference>
<dbReference type="GO" id="GO:0051028">
    <property type="term" value="P:mRNA transport"/>
    <property type="evidence" value="ECO:0007669"/>
    <property type="project" value="UniProtKB-KW"/>
</dbReference>
<evidence type="ECO:0000259" key="40">
    <source>
        <dbReference type="PROSITE" id="PS51192"/>
    </source>
</evidence>
<dbReference type="InterPro" id="IPR036291">
    <property type="entry name" value="NAD(P)-bd_dom_sf"/>
</dbReference>
<evidence type="ECO:0000256" key="28">
    <source>
        <dbReference type="ARBA" id="ARBA00023187"/>
    </source>
</evidence>
<dbReference type="SUPFAM" id="SSF50129">
    <property type="entry name" value="GroES-like"/>
    <property type="match status" value="1"/>
</dbReference>
<dbReference type="SMART" id="SM00358">
    <property type="entry name" value="DSRM"/>
    <property type="match status" value="2"/>
</dbReference>
<dbReference type="Gene3D" id="3.40.50.720">
    <property type="entry name" value="NAD(P)-binding Rossmann-like Domain"/>
    <property type="match status" value="1"/>
</dbReference>
<dbReference type="PROSITE" id="PS00690">
    <property type="entry name" value="DEAH_ATP_HELICASE"/>
    <property type="match status" value="1"/>
</dbReference>
<evidence type="ECO:0000256" key="10">
    <source>
        <dbReference type="ARBA" id="ARBA00022664"/>
    </source>
</evidence>
<dbReference type="EMBL" id="JAINUG010000170">
    <property type="protein sequence ID" value="KAJ8390410.1"/>
    <property type="molecule type" value="Genomic_DNA"/>
</dbReference>
<dbReference type="GO" id="GO:0033679">
    <property type="term" value="F:3'-5' DNA/RNA helicase activity"/>
    <property type="evidence" value="ECO:0007669"/>
    <property type="project" value="InterPro"/>
</dbReference>
<dbReference type="InterPro" id="IPR014720">
    <property type="entry name" value="dsRBD_dom"/>
</dbReference>
<dbReference type="CDD" id="cd19854">
    <property type="entry name" value="DSRM_DHX9_rpt1"/>
    <property type="match status" value="1"/>
</dbReference>
<dbReference type="InterPro" id="IPR044447">
    <property type="entry name" value="DHX9_DEXHc"/>
</dbReference>
<dbReference type="InterPro" id="IPR011709">
    <property type="entry name" value="DEAD-box_helicase_OB_fold"/>
</dbReference>
<dbReference type="PROSITE" id="PS51192">
    <property type="entry name" value="HELICASE_ATP_BIND_1"/>
    <property type="match status" value="1"/>
</dbReference>
<dbReference type="FunFam" id="3.40.50.300:FF:000677">
    <property type="entry name" value="ATP-dependent RNA helicase A"/>
    <property type="match status" value="1"/>
</dbReference>
<keyword evidence="24" id="KW-0943">RNA-mediated gene silencing</keyword>
<feature type="region of interest" description="Disordered" evidence="37">
    <location>
        <begin position="1361"/>
        <end position="1384"/>
    </location>
</feature>
<dbReference type="GO" id="GO:0031047">
    <property type="term" value="P:regulatory ncRNA-mediated gene silencing"/>
    <property type="evidence" value="ECO:0007669"/>
    <property type="project" value="UniProtKB-KW"/>
</dbReference>
<keyword evidence="32" id="KW-0131">Cell cycle</keyword>
<dbReference type="GO" id="GO:0045930">
    <property type="term" value="P:negative regulation of mitotic cell cycle"/>
    <property type="evidence" value="ECO:0007669"/>
    <property type="project" value="InterPro"/>
</dbReference>
<dbReference type="GO" id="GO:0006397">
    <property type="term" value="P:mRNA processing"/>
    <property type="evidence" value="ECO:0007669"/>
    <property type="project" value="UniProtKB-KW"/>
</dbReference>
<evidence type="ECO:0000256" key="24">
    <source>
        <dbReference type="ARBA" id="ARBA00023158"/>
    </source>
</evidence>
<feature type="domain" description="Helicase ATP-binding" evidence="40">
    <location>
        <begin position="1170"/>
        <end position="1336"/>
    </location>
</feature>
<dbReference type="Pfam" id="PF00035">
    <property type="entry name" value="dsrm"/>
    <property type="match status" value="2"/>
</dbReference>
<dbReference type="InterPro" id="IPR048333">
    <property type="entry name" value="HA2_WH"/>
</dbReference>
<comment type="similarity">
    <text evidence="4">Belongs to the DEAD box helicase family. DEAH subfamily.</text>
</comment>
<evidence type="ECO:0000256" key="17">
    <source>
        <dbReference type="ARBA" id="ARBA00022810"/>
    </source>
</evidence>
<evidence type="ECO:0000259" key="41">
    <source>
        <dbReference type="PROSITE" id="PS51194"/>
    </source>
</evidence>
<dbReference type="InterPro" id="IPR002464">
    <property type="entry name" value="DNA/RNA_helicase_DEAH_CS"/>
</dbReference>
<dbReference type="Pfam" id="PF07717">
    <property type="entry name" value="OB_NTP_bind"/>
    <property type="match status" value="1"/>
</dbReference>
<accession>A0AAD7RUE4</accession>
<dbReference type="CDD" id="cd19855">
    <property type="entry name" value="DSRM_DHX9_rpt2"/>
    <property type="match status" value="1"/>
</dbReference>
<dbReference type="Pfam" id="PF25415">
    <property type="entry name" value="EGF_BRNP1-3"/>
    <property type="match status" value="1"/>
</dbReference>
<dbReference type="SUPFAM" id="SSF51735">
    <property type="entry name" value="NAD(P)-binding Rossmann-fold domains"/>
    <property type="match status" value="1"/>
</dbReference>
<evidence type="ECO:0000256" key="32">
    <source>
        <dbReference type="ARBA" id="ARBA00023306"/>
    </source>
</evidence>
<dbReference type="GO" id="GO:0007399">
    <property type="term" value="P:nervous system development"/>
    <property type="evidence" value="ECO:0007669"/>
    <property type="project" value="TreeGrafter"/>
</dbReference>
<dbReference type="InterPro" id="IPR014001">
    <property type="entry name" value="Helicase_ATP-bd"/>
</dbReference>
<protein>
    <recommendedName>
        <fullName evidence="6">RNA helicase</fullName>
        <ecNumber evidence="6">3.6.4.13</ecNumber>
    </recommendedName>
    <alternativeName>
        <fullName evidence="33">DEAH box protein 9</fullName>
    </alternativeName>
    <alternativeName>
        <fullName evidence="34">Nuclear DNA helicase II</fullName>
    </alternativeName>
</protein>
<evidence type="ECO:0000256" key="19">
    <source>
        <dbReference type="ARBA" id="ARBA00022840"/>
    </source>
</evidence>
<evidence type="ECO:0000256" key="14">
    <source>
        <dbReference type="ARBA" id="ARBA00022741"/>
    </source>
</evidence>
<evidence type="ECO:0000256" key="23">
    <source>
        <dbReference type="ARBA" id="ARBA00023125"/>
    </source>
</evidence>
<dbReference type="GO" id="GO:0005524">
    <property type="term" value="F:ATP binding"/>
    <property type="evidence" value="ECO:0007669"/>
    <property type="project" value="UniProtKB-KW"/>
</dbReference>
<keyword evidence="10" id="KW-0507">mRNA processing</keyword>
<dbReference type="Pfam" id="PF00270">
    <property type="entry name" value="DEAD"/>
    <property type="match status" value="1"/>
</dbReference>
<evidence type="ECO:0000256" key="27">
    <source>
        <dbReference type="ARBA" id="ARBA00023180"/>
    </source>
</evidence>
<evidence type="ECO:0000256" key="12">
    <source>
        <dbReference type="ARBA" id="ARBA00022729"/>
    </source>
</evidence>
<dbReference type="SMART" id="SM00490">
    <property type="entry name" value="HELICc"/>
    <property type="match status" value="1"/>
</dbReference>
<dbReference type="SUPFAM" id="SSF54768">
    <property type="entry name" value="dsRNA-binding domain-like"/>
    <property type="match status" value="2"/>
</dbReference>
<evidence type="ECO:0000256" key="29">
    <source>
        <dbReference type="ARBA" id="ARBA00023211"/>
    </source>
</evidence>
<dbReference type="Proteomes" id="UP001221898">
    <property type="component" value="Unassembled WGS sequence"/>
</dbReference>
<dbReference type="InterPro" id="IPR033237">
    <property type="entry name" value="BRINP"/>
</dbReference>
<keyword evidence="9" id="KW-0963">Cytoplasm</keyword>
<sequence length="2392" mass="267328">MSWLRRGPAAPRWLALMVLSEWATLSLHCWVLAVHSSAGPHEHTGPLDWLLSERGPFHQSQEYTEFIQRHRQGFTTRYKIYREFGRWKVNSLAVERQDFLGAPLPLAPEFVSSVRLLGRRPTLQQITENIIRKFGTHFLLSATLGGEESLTIFVNKRKLSREGVGKEGDGNHSVTTLETLHQLAASYFIDRETTLKRLHHLQITTSAIKVTETRTGPLGCSNYDNLDSVSSVLVQSPENKVHLQGLQVILPLYLRDSFIKAALSYITCNSAGDFVCKDNDCWCHCSSSFPECNCPYADIQAIEYKLSQLREVWENYNMEFEGSDEFRSFVKRLPQDHLLNMSAIFQLWSKDMHLQRLYKQLEGDLRQIFDKTQKMIQKLFSLSKRCDKQPQYRLPRERPLAYWLKQVQSLLYCNENSLLGTFNEELQTCACPLEQQCQGPLPCLVGEGPSCGACAPDSPATCSSCNPGYALVSGACRPQVSQSPELYLSLETDFQDLELRYLLQKHDSRLEVRAIFISNDMRLGSWFDPSWRKRMLLTLKSNKYRTSLVHMLLGLTVQVCLTRNSTLEPLLSIYINPFGGSHSESWLVPVGQGSFPDWERTNLDGAPQCTNWTLTLGNQWKSFFETVHIYLRSRIKSTNALGNETVYYEPLEFTDPSRNLGYMRINGVQSLGYSMPFDPEAIHELILQLDYPHTHGSQNSALLQLLDMRDRINMLSPPGPLRLDLFSCLLRHRLKLSTNEVARIRDALRSFAIKLPHTMDYETSKLCSYRRTSFRMGDIKNFLYAWCGKKKLTPNYDIRAAGNKNKQKFMCEVRVEGFSYTGMGNSTNKKDAQANAARDFINYLVRVGQVNATEVPALGVCAPEPDATDSTGGFGKQGGMESAPVSGPIPGVTGLGYSGFSSAQWDRGANLKDYYSKKEEQEAQATLESEEVDLNAGLHGNWTLENAKARLNQLFQKERNQTDYKYSQVGPDHNSGALLHRSFIAEMGIFVRQLGRKVIAREHGSNKKLAAQSCALSIVRQLYHLGVIEPYTGLTKKKEGETLEAFEVNVAEDLRRQLQSVSQELGISVPAPPQDPSAPVSLVQGKMAHFEPSQRQSVAGVVPWSPPQVNWNPWTSANIDDGPLAFCTPEQISGDLQNELMYQLDQDEGLQKIMGERSQLPVKKFEDEILRAIESNPVVIIRGATGCGKTTQVPQYILDQFIKSGKASDCNIVVTQPRRISAVSVAERVSFERAEDVGKSCGYSVRFESVLPRPHASILFCTVGVLLRKLESGIRGISHVIVDEIHERDLNTDFLMVVLRDVIQAYPEVRIVLMSATIDTAMFREYYFNCPVIEVFGRTFPVQEYFLEDCIQMTKFIPPPMERKKKDKDEEEGDEETNCNIVCGPEYGPQTKNSMGQMNEKETPFELIEALLKYIETLGVSGAVLVFLPGWNLIYSMQKHLEMSPHFGGHRYKILPLHSQIPREEQRRVFEPVAENVTKVILSTNIAETSITINDVVYVVDSCKQKVKLFTSHNNMTNYATVWASKTNLEQRKGRAGPFPPAAWQHVSTCAAGPELETHMTPEIFRTPLHEVALSIKLLRLGAIGHFLSKAIEPPPLDAVIEAEHTLKELDALDTSDELTPLGRILAKLPIEPRLGKMMIMGCIFNVGDAMCTISAASCFPEPFVSEGKRLGFVHRNFAGTRFSDHVAVLSVFQAWDDARMGGEDAEIRFCEHKRLNMSTLRMTWEAKVQLKDILVNSGFPEECLMTQMFNNVGPDNNLDVVISLLAFGSYPNVCYHKEKRKILTTEGRNALIHKSSVNCPFSSHDMKYPSPFFVFGEKIRTRAVSAKGMTLVSPLQLLLFASKKISSDGAIVTLDDWIKLQISHDVAGCIAGLRAGVEALVVEVTKDPEYILKMDPANERMLNLIRLISKPSAAGLNLMANNPRFGDGPRPPKMPRFDGEVEDSEGVEGIRVEVAPGTKEVEEDTGGEEVTEVGEATEEVEEEAMEEEEAIEQEEEAAIEEVEVTKGEEVEERYFAYKFIMQLLIISFGLNTVAKRTFRPLLRTCSMHNSLGLWSSSVSLTSSQQRRTYRAAFCSELKEPLILKDVPGDKLKPAEVRVEVHFCGVNFADILVCQGLYQERPPLPFTPGLEISGCVIETGPEVTSVQTGDRVIGWTGKAMAEECVVDQKLLWKIPENINYEEAAALPASYGTAIQGLQHRANTQPGETVLVTAAAGAVGLAAVDIASHVLKAKVIAAAGSEEKCALAVQKGASASINYTTSNLKEELKKITNKKGVNVAFDTVGGDIFKSALSGLSWEGRIVVVGFSGGNIPAVPANLLLVKNIAALGVFWGRYRDEDFPVFSKTISEAIQYCQAGVIKPYIGASFKLHQVNEAFKYIQQRQSVGKVLLSMK</sequence>
<dbReference type="InterPro" id="IPR020864">
    <property type="entry name" value="MACPF"/>
</dbReference>
<dbReference type="FunFam" id="1.20.120.1080:FF:000006">
    <property type="entry name" value="ATP-dependent RNA helicase A protein"/>
    <property type="match status" value="1"/>
</dbReference>
<dbReference type="GO" id="GO:0003677">
    <property type="term" value="F:DNA binding"/>
    <property type="evidence" value="ECO:0007669"/>
    <property type="project" value="UniProtKB-KW"/>
</dbReference>
<dbReference type="Pfam" id="PF04408">
    <property type="entry name" value="WHD_HA2"/>
    <property type="match status" value="1"/>
</dbReference>
<evidence type="ECO:0000256" key="6">
    <source>
        <dbReference type="ARBA" id="ARBA00012552"/>
    </source>
</evidence>
<dbReference type="SMART" id="SM00847">
    <property type="entry name" value="HA2"/>
    <property type="match status" value="1"/>
</dbReference>
<evidence type="ECO:0000256" key="11">
    <source>
        <dbReference type="ARBA" id="ARBA00022723"/>
    </source>
</evidence>
<evidence type="ECO:0000256" key="2">
    <source>
        <dbReference type="ARBA" id="ARBA00004604"/>
    </source>
</evidence>
<keyword evidence="26" id="KW-0804">Transcription</keyword>
<comment type="caution">
    <text evidence="42">The sequence shown here is derived from an EMBL/GenBank/DDBJ whole genome shotgun (WGS) entry which is preliminary data.</text>
</comment>
<feature type="domain" description="DRBM" evidence="39">
    <location>
        <begin position="778"/>
        <end position="846"/>
    </location>
</feature>
<keyword evidence="13" id="KW-0677">Repeat</keyword>
<keyword evidence="20" id="KW-0810">Translation regulation</keyword>
<proteinExistence type="inferred from homology"/>
<feature type="chain" id="PRO_5042102565" description="RNA helicase" evidence="38">
    <location>
        <begin position="27"/>
        <end position="2392"/>
    </location>
</feature>
<evidence type="ECO:0000256" key="34">
    <source>
        <dbReference type="ARBA" id="ARBA00033216"/>
    </source>
</evidence>
<evidence type="ECO:0000256" key="8">
    <source>
        <dbReference type="ARBA" id="ARBA00022472"/>
    </source>
</evidence>
<evidence type="ECO:0000313" key="42">
    <source>
        <dbReference type="EMBL" id="KAJ8390410.1"/>
    </source>
</evidence>
<dbReference type="InterPro" id="IPR027417">
    <property type="entry name" value="P-loop_NTPase"/>
</dbReference>
<dbReference type="CDD" id="cd08241">
    <property type="entry name" value="QOR1"/>
    <property type="match status" value="1"/>
</dbReference>
<dbReference type="SMART" id="SM00487">
    <property type="entry name" value="DEXDc"/>
    <property type="match status" value="1"/>
</dbReference>
<evidence type="ECO:0000256" key="9">
    <source>
        <dbReference type="ARBA" id="ARBA00022490"/>
    </source>
</evidence>
<dbReference type="FunFam" id="3.40.50.300:FF:000284">
    <property type="entry name" value="probable ATP-dependent RNA helicase YTHDC2"/>
    <property type="match status" value="1"/>
</dbReference>
<dbReference type="Gene3D" id="3.40.50.300">
    <property type="entry name" value="P-loop containing nucleotide triphosphate hydrolases"/>
    <property type="match status" value="2"/>
</dbReference>
<feature type="signal peptide" evidence="38">
    <location>
        <begin position="1"/>
        <end position="26"/>
    </location>
</feature>
<reference evidence="42" key="1">
    <citation type="journal article" date="2023" name="Science">
        <title>Genome structures resolve the early diversification of teleost fishes.</title>
        <authorList>
            <person name="Parey E."/>
            <person name="Louis A."/>
            <person name="Montfort J."/>
            <person name="Bouchez O."/>
            <person name="Roques C."/>
            <person name="Iampietro C."/>
            <person name="Lluch J."/>
            <person name="Castinel A."/>
            <person name="Donnadieu C."/>
            <person name="Desvignes T."/>
            <person name="Floi Bucao C."/>
            <person name="Jouanno E."/>
            <person name="Wen M."/>
            <person name="Mejri S."/>
            <person name="Dirks R."/>
            <person name="Jansen H."/>
            <person name="Henkel C."/>
            <person name="Chen W.J."/>
            <person name="Zahm M."/>
            <person name="Cabau C."/>
            <person name="Klopp C."/>
            <person name="Thompson A.W."/>
            <person name="Robinson-Rechavi M."/>
            <person name="Braasch I."/>
            <person name="Lecointre G."/>
            <person name="Bobe J."/>
            <person name="Postlethwait J.H."/>
            <person name="Berthelot C."/>
            <person name="Roest Crollius H."/>
            <person name="Guiguen Y."/>
        </authorList>
    </citation>
    <scope>NUCLEOTIDE SEQUENCE</scope>
    <source>
        <strain evidence="42">NC1722</strain>
    </source>
</reference>
<evidence type="ECO:0000313" key="43">
    <source>
        <dbReference type="Proteomes" id="UP001221898"/>
    </source>
</evidence>
<dbReference type="CDD" id="cd17972">
    <property type="entry name" value="DEXHc_DHX9"/>
    <property type="match status" value="1"/>
</dbReference>
<evidence type="ECO:0000256" key="33">
    <source>
        <dbReference type="ARBA" id="ARBA00031576"/>
    </source>
</evidence>
<evidence type="ECO:0000259" key="39">
    <source>
        <dbReference type="PROSITE" id="PS50137"/>
    </source>
</evidence>
<keyword evidence="12 38" id="KW-0732">Signal</keyword>
<keyword evidence="29" id="KW-0464">Manganese</keyword>
<dbReference type="InterPro" id="IPR001650">
    <property type="entry name" value="Helicase_C-like"/>
</dbReference>
<dbReference type="SMART" id="SM00829">
    <property type="entry name" value="PKS_ER"/>
    <property type="match status" value="1"/>
</dbReference>
<evidence type="ECO:0000256" key="18">
    <source>
        <dbReference type="ARBA" id="ARBA00022816"/>
    </source>
</evidence>
<evidence type="ECO:0000256" key="21">
    <source>
        <dbReference type="ARBA" id="ARBA00022884"/>
    </source>
</evidence>
<evidence type="ECO:0000256" key="35">
    <source>
        <dbReference type="ARBA" id="ARBA00047984"/>
    </source>
</evidence>
<dbReference type="GO" id="GO:0008380">
    <property type="term" value="P:RNA splicing"/>
    <property type="evidence" value="ECO:0007669"/>
    <property type="project" value="UniProtKB-KW"/>
</dbReference>
<evidence type="ECO:0000256" key="37">
    <source>
        <dbReference type="SAM" id="MobiDB-lite"/>
    </source>
</evidence>
<feature type="domain" description="Helicase C-terminal" evidence="41">
    <location>
        <begin position="1407"/>
        <end position="1580"/>
    </location>
</feature>
<dbReference type="GO" id="GO:0003725">
    <property type="term" value="F:double-stranded RNA binding"/>
    <property type="evidence" value="ECO:0007669"/>
    <property type="project" value="InterPro"/>
</dbReference>
<dbReference type="InterPro" id="IPR044446">
    <property type="entry name" value="DHX9_DSRM_2"/>
</dbReference>
<evidence type="ECO:0000256" key="25">
    <source>
        <dbReference type="ARBA" id="ARBA00023159"/>
    </source>
</evidence>
<dbReference type="Pfam" id="PF21010">
    <property type="entry name" value="HA2_C"/>
    <property type="match status" value="1"/>
</dbReference>
<evidence type="ECO:0000256" key="3">
    <source>
        <dbReference type="ARBA" id="ARBA00004642"/>
    </source>
</evidence>
<evidence type="ECO:0000256" key="26">
    <source>
        <dbReference type="ARBA" id="ARBA00023163"/>
    </source>
</evidence>
<dbReference type="GO" id="GO:0030425">
    <property type="term" value="C:dendrite"/>
    <property type="evidence" value="ECO:0007669"/>
    <property type="project" value="TreeGrafter"/>
</dbReference>
<evidence type="ECO:0000256" key="7">
    <source>
        <dbReference type="ARBA" id="ARBA00022448"/>
    </source>
</evidence>
<dbReference type="InterPro" id="IPR013149">
    <property type="entry name" value="ADH-like_C"/>
</dbReference>
<evidence type="ECO:0000256" key="31">
    <source>
        <dbReference type="ARBA" id="ARBA00023242"/>
    </source>
</evidence>
<dbReference type="PROSITE" id="PS50137">
    <property type="entry name" value="DS_RBD"/>
    <property type="match status" value="2"/>
</dbReference>
<dbReference type="Pfam" id="PF19052">
    <property type="entry name" value="BRINP_C"/>
    <property type="match status" value="1"/>
</dbReference>
<keyword evidence="11" id="KW-0479">Metal-binding</keyword>
<dbReference type="EC" id="3.6.4.13" evidence="6"/>
<comment type="catalytic activity">
    <reaction evidence="35">
        <text>ATP + H2O = ADP + phosphate + H(+)</text>
        <dbReference type="Rhea" id="RHEA:13065"/>
        <dbReference type="ChEBI" id="CHEBI:15377"/>
        <dbReference type="ChEBI" id="CHEBI:15378"/>
        <dbReference type="ChEBI" id="CHEBI:30616"/>
        <dbReference type="ChEBI" id="CHEBI:43474"/>
        <dbReference type="ChEBI" id="CHEBI:456216"/>
        <dbReference type="EC" id="3.6.4.13"/>
    </reaction>
</comment>
<dbReference type="CDD" id="cd18791">
    <property type="entry name" value="SF2_C_RHA"/>
    <property type="match status" value="1"/>
</dbReference>
<dbReference type="InterPro" id="IPR057450">
    <property type="entry name" value="BRINP_EGF"/>
</dbReference>
<dbReference type="GO" id="GO:0045666">
    <property type="term" value="P:positive regulation of neuron differentiation"/>
    <property type="evidence" value="ECO:0007669"/>
    <property type="project" value="InterPro"/>
</dbReference>
<dbReference type="GO" id="GO:0016787">
    <property type="term" value="F:hydrolase activity"/>
    <property type="evidence" value="ECO:0007669"/>
    <property type="project" value="UniProtKB-KW"/>
</dbReference>
<keyword evidence="21 36" id="KW-0694">RNA-binding</keyword>
<dbReference type="InterPro" id="IPR011545">
    <property type="entry name" value="DEAD/DEAH_box_helicase_dom"/>
</dbReference>
<evidence type="ECO:0000256" key="22">
    <source>
        <dbReference type="ARBA" id="ARBA00023015"/>
    </source>
</evidence>
<gene>
    <name evidence="42" type="ORF">AAFF_G00108040</name>
</gene>
<keyword evidence="18" id="KW-0509">mRNA transport</keyword>
<comment type="similarity">
    <text evidence="5">Belongs to the BRINP family.</text>
</comment>
<dbReference type="InterPro" id="IPR020843">
    <property type="entry name" value="ER"/>
</dbReference>
<keyword evidence="27" id="KW-0325">Glycoprotein</keyword>
<dbReference type="SMART" id="SM00457">
    <property type="entry name" value="MACPF"/>
    <property type="match status" value="1"/>
</dbReference>
<evidence type="ECO:0000256" key="20">
    <source>
        <dbReference type="ARBA" id="ARBA00022845"/>
    </source>
</evidence>
<keyword evidence="15" id="KW-0378">Hydrolase</keyword>
<dbReference type="GO" id="GO:0005813">
    <property type="term" value="C:centrosome"/>
    <property type="evidence" value="ECO:0007669"/>
    <property type="project" value="UniProtKB-SubCell"/>
</dbReference>
<dbReference type="PROSITE" id="PS51194">
    <property type="entry name" value="HELICASE_CTER"/>
    <property type="match status" value="1"/>
</dbReference>
<evidence type="ECO:0000256" key="13">
    <source>
        <dbReference type="ARBA" id="ARBA00022737"/>
    </source>
</evidence>